<dbReference type="Gene3D" id="3.30.230.60">
    <property type="entry name" value="Formaldehyde-activating enzyme"/>
    <property type="match status" value="1"/>
</dbReference>
<dbReference type="InterPro" id="IPR037075">
    <property type="entry name" value="HCHO-activating_enzyme_sf"/>
</dbReference>
<comment type="caution">
    <text evidence="3">The sequence shown here is derived from an EMBL/GenBank/DDBJ whole genome shotgun (WGS) entry which is preliminary data.</text>
</comment>
<dbReference type="InterPro" id="IPR020568">
    <property type="entry name" value="Ribosomal_Su5_D2-typ_SF"/>
</dbReference>
<proteinExistence type="predicted"/>
<accession>A0ABV6CC69</accession>
<dbReference type="Proteomes" id="UP001589758">
    <property type="component" value="Unassembled WGS sequence"/>
</dbReference>
<reference evidence="3 4" key="1">
    <citation type="submission" date="2024-09" db="EMBL/GenBank/DDBJ databases">
        <authorList>
            <person name="Sun Q."/>
            <person name="Mori K."/>
        </authorList>
    </citation>
    <scope>NUCLEOTIDE SEQUENCE [LARGE SCALE GENOMIC DNA]</scope>
    <source>
        <strain evidence="3 4">CCM 8545</strain>
    </source>
</reference>
<evidence type="ECO:0000256" key="1">
    <source>
        <dbReference type="ARBA" id="ARBA00023239"/>
    </source>
</evidence>
<organism evidence="3 4">
    <name type="scientific">Thorsellia kenyensis</name>
    <dbReference type="NCBI Taxonomy" id="1549888"/>
    <lineage>
        <taxon>Bacteria</taxon>
        <taxon>Pseudomonadati</taxon>
        <taxon>Pseudomonadota</taxon>
        <taxon>Gammaproteobacteria</taxon>
        <taxon>Enterobacterales</taxon>
        <taxon>Thorselliaceae</taxon>
        <taxon>Thorsellia</taxon>
    </lineage>
</organism>
<keyword evidence="4" id="KW-1185">Reference proteome</keyword>
<name>A0ABV6CC69_9GAMM</name>
<evidence type="ECO:0000313" key="3">
    <source>
        <dbReference type="EMBL" id="MFC0178873.1"/>
    </source>
</evidence>
<dbReference type="EMBL" id="JBHLXE010000016">
    <property type="protein sequence ID" value="MFC0178873.1"/>
    <property type="molecule type" value="Genomic_DNA"/>
</dbReference>
<feature type="domain" description="Formaldehyde-activating enzyme" evidence="2">
    <location>
        <begin position="11"/>
        <end position="167"/>
    </location>
</feature>
<gene>
    <name evidence="3" type="primary">fae</name>
    <name evidence="3" type="ORF">ACFFIT_01980</name>
</gene>
<evidence type="ECO:0000313" key="4">
    <source>
        <dbReference type="Proteomes" id="UP001589758"/>
    </source>
</evidence>
<dbReference type="SUPFAM" id="SSF54211">
    <property type="entry name" value="Ribosomal protein S5 domain 2-like"/>
    <property type="match status" value="1"/>
</dbReference>
<dbReference type="Pfam" id="PF08714">
    <property type="entry name" value="Fae"/>
    <property type="match status" value="1"/>
</dbReference>
<dbReference type="InterPro" id="IPR014826">
    <property type="entry name" value="HCHO-activating_enzyme"/>
</dbReference>
<dbReference type="NCBIfam" id="TIGR03126">
    <property type="entry name" value="one_C_fae"/>
    <property type="match status" value="1"/>
</dbReference>
<evidence type="ECO:0000259" key="2">
    <source>
        <dbReference type="Pfam" id="PF08714"/>
    </source>
</evidence>
<dbReference type="RefSeq" id="WP_385875897.1">
    <property type="nucleotide sequence ID" value="NZ_JBHLXE010000016.1"/>
</dbReference>
<protein>
    <submittedName>
        <fullName evidence="3">Formaldehyde-activating enzyme</fullName>
    </submittedName>
</protein>
<sequence>MNTQNDASMFIGEGFVGEGVNAAHVNIMLGPKSGPVGQAFVNALAMPRQGHCPFMVIIKPGVPVKPATVYANKAEISGDLHGNATWGASQAGIAKAITEALLEGTLPKESENNWSIVVAPWVNPSCDDLDAIFKNNYEATQTAIKNAMSSNSEIDKLKVALSQLGNPFYQPKS</sequence>
<keyword evidence="1" id="KW-0456">Lyase</keyword>